<comment type="caution">
    <text evidence="1">The sequence shown here is derived from an EMBL/GenBank/DDBJ whole genome shotgun (WGS) entry which is preliminary data.</text>
</comment>
<proteinExistence type="predicted"/>
<dbReference type="InterPro" id="IPR058979">
    <property type="entry name" value="LysC-like"/>
</dbReference>
<dbReference type="Pfam" id="PF23793">
    <property type="entry name" value="LysC"/>
    <property type="match status" value="1"/>
</dbReference>
<gene>
    <name evidence="1" type="ORF">JEQ07_20155</name>
</gene>
<reference evidence="1 2" key="1">
    <citation type="submission" date="2020-12" db="EMBL/GenBank/DDBJ databases">
        <title>Enhanced detection system for hospital associated transmission using whole genome sequencing surveillance.</title>
        <authorList>
            <person name="Harrison L.H."/>
            <person name="Van Tyne D."/>
            <person name="Marsh J.W."/>
            <person name="Griffith M.P."/>
            <person name="Snyder D.J."/>
            <person name="Cooper V.S."/>
            <person name="Mustapha M."/>
        </authorList>
    </citation>
    <scope>NUCLEOTIDE SEQUENCE [LARGE SCALE GENOMIC DNA]</scope>
    <source>
        <strain evidence="1 2">SER00238</strain>
    </source>
</reference>
<name>A0ABS0TZ42_SERPR</name>
<dbReference type="EMBL" id="JAEHSL010000020">
    <property type="protein sequence ID" value="MBI6182698.1"/>
    <property type="molecule type" value="Genomic_DNA"/>
</dbReference>
<keyword evidence="2" id="KW-1185">Reference proteome</keyword>
<accession>A0ABS0TZ42</accession>
<organism evidence="1 2">
    <name type="scientific">Serratia proteamaculans</name>
    <dbReference type="NCBI Taxonomy" id="28151"/>
    <lineage>
        <taxon>Bacteria</taxon>
        <taxon>Pseudomonadati</taxon>
        <taxon>Pseudomonadota</taxon>
        <taxon>Gammaproteobacteria</taxon>
        <taxon>Enterobacterales</taxon>
        <taxon>Yersiniaceae</taxon>
        <taxon>Serratia</taxon>
    </lineage>
</organism>
<evidence type="ECO:0000313" key="1">
    <source>
        <dbReference type="EMBL" id="MBI6182698.1"/>
    </source>
</evidence>
<evidence type="ECO:0000313" key="2">
    <source>
        <dbReference type="Proteomes" id="UP000639004"/>
    </source>
</evidence>
<evidence type="ECO:0008006" key="3">
    <source>
        <dbReference type="Google" id="ProtNLM"/>
    </source>
</evidence>
<sequence>MSSCSKTQVPAQQVVLLPPESVFTPCEQPTLQGNTWGDALSYTLALQTSLQICAGQVVTLNLWRESVGKLDKDGEH</sequence>
<dbReference type="Proteomes" id="UP000639004">
    <property type="component" value="Unassembled WGS sequence"/>
</dbReference>
<protein>
    <recommendedName>
        <fullName evidence="3">Lipoprotein</fullName>
    </recommendedName>
</protein>